<organism evidence="1 2">
    <name type="scientific">Heterotrigona itama</name>
    <dbReference type="NCBI Taxonomy" id="395501"/>
    <lineage>
        <taxon>Eukaryota</taxon>
        <taxon>Metazoa</taxon>
        <taxon>Ecdysozoa</taxon>
        <taxon>Arthropoda</taxon>
        <taxon>Hexapoda</taxon>
        <taxon>Insecta</taxon>
        <taxon>Pterygota</taxon>
        <taxon>Neoptera</taxon>
        <taxon>Endopterygota</taxon>
        <taxon>Hymenoptera</taxon>
        <taxon>Apocrita</taxon>
        <taxon>Aculeata</taxon>
        <taxon>Apoidea</taxon>
        <taxon>Anthophila</taxon>
        <taxon>Apidae</taxon>
        <taxon>Heterotrigona</taxon>
    </lineage>
</organism>
<reference evidence="1" key="1">
    <citation type="submission" date="2020-07" db="EMBL/GenBank/DDBJ databases">
        <authorList>
            <person name="Nazaruddin N."/>
        </authorList>
    </citation>
    <scope>NUCLEOTIDE SEQUENCE</scope>
</reference>
<evidence type="ECO:0000313" key="2">
    <source>
        <dbReference type="Proteomes" id="UP000752696"/>
    </source>
</evidence>
<protein>
    <submittedName>
        <fullName evidence="1">Uncharacterized protein</fullName>
    </submittedName>
</protein>
<proteinExistence type="predicted"/>
<accession>A0A6V7HH18</accession>
<gene>
    <name evidence="1" type="ORF">MHI_LOCUS776636</name>
</gene>
<sequence length="120" mass="13672">MFMFETNSKQRFDLLKSRRLVVKLRKARILAGNCSQQFVQKERYREKALLYLTRYRGNSFSDCANSFLRTTDLYLSTKGSVVSKLPVIVSLAGRVSSAQFGNLVDFGFTLKAECGKFHGN</sequence>
<dbReference type="EMBL" id="CAJDYZ010010488">
    <property type="protein sequence ID" value="CAD1478094.1"/>
    <property type="molecule type" value="Genomic_DNA"/>
</dbReference>
<comment type="caution">
    <text evidence="1">The sequence shown here is derived from an EMBL/GenBank/DDBJ whole genome shotgun (WGS) entry which is preliminary data.</text>
</comment>
<keyword evidence="2" id="KW-1185">Reference proteome</keyword>
<evidence type="ECO:0000313" key="1">
    <source>
        <dbReference type="EMBL" id="CAD1478094.1"/>
    </source>
</evidence>
<name>A0A6V7HH18_9HYME</name>
<dbReference type="Proteomes" id="UP000752696">
    <property type="component" value="Unassembled WGS sequence"/>
</dbReference>
<dbReference type="AlphaFoldDB" id="A0A6V7HH18"/>